<organism evidence="7 8">
    <name type="scientific">Tahibacter amnicola</name>
    <dbReference type="NCBI Taxonomy" id="2976241"/>
    <lineage>
        <taxon>Bacteria</taxon>
        <taxon>Pseudomonadati</taxon>
        <taxon>Pseudomonadota</taxon>
        <taxon>Gammaproteobacteria</taxon>
        <taxon>Lysobacterales</taxon>
        <taxon>Rhodanobacteraceae</taxon>
        <taxon>Tahibacter</taxon>
    </lineage>
</organism>
<dbReference type="InterPro" id="IPR015943">
    <property type="entry name" value="WD40/YVTN_repeat-like_dom_sf"/>
</dbReference>
<dbReference type="InterPro" id="IPR005467">
    <property type="entry name" value="His_kinase_dom"/>
</dbReference>
<dbReference type="InterPro" id="IPR035965">
    <property type="entry name" value="PAS-like_dom_sf"/>
</dbReference>
<dbReference type="Gene3D" id="3.30.450.20">
    <property type="entry name" value="PAS domain"/>
    <property type="match status" value="1"/>
</dbReference>
<dbReference type="PRINTS" id="PR00344">
    <property type="entry name" value="BCTRLSENSOR"/>
</dbReference>
<dbReference type="CDD" id="cd00082">
    <property type="entry name" value="HisKA"/>
    <property type="match status" value="1"/>
</dbReference>
<evidence type="ECO:0000256" key="2">
    <source>
        <dbReference type="ARBA" id="ARBA00012438"/>
    </source>
</evidence>
<dbReference type="PANTHER" id="PTHR43547:SF2">
    <property type="entry name" value="HYBRID SIGNAL TRANSDUCTION HISTIDINE KINASE C"/>
    <property type="match status" value="1"/>
</dbReference>
<dbReference type="Gene3D" id="3.30.565.10">
    <property type="entry name" value="Histidine kinase-like ATPase, C-terminal domain"/>
    <property type="match status" value="1"/>
</dbReference>
<dbReference type="Pfam" id="PF07494">
    <property type="entry name" value="Reg_prop"/>
    <property type="match status" value="5"/>
</dbReference>
<reference evidence="7" key="1">
    <citation type="submission" date="2022-09" db="EMBL/GenBank/DDBJ databases">
        <title>Tahibacter sp. nov., isolated from a fresh water.</title>
        <authorList>
            <person name="Baek J.H."/>
            <person name="Lee J.K."/>
            <person name="Kim J.M."/>
            <person name="Jeon C.O."/>
        </authorList>
    </citation>
    <scope>NUCLEOTIDE SEQUENCE</scope>
    <source>
        <strain evidence="7">W38</strain>
    </source>
</reference>
<dbReference type="Pfam" id="PF07495">
    <property type="entry name" value="Y_Y_Y"/>
    <property type="match status" value="1"/>
</dbReference>
<dbReference type="Pfam" id="PF02518">
    <property type="entry name" value="HATPase_c"/>
    <property type="match status" value="1"/>
</dbReference>
<dbReference type="InterPro" id="IPR011110">
    <property type="entry name" value="Reg_prop"/>
</dbReference>
<dbReference type="SUPFAM" id="SSF63829">
    <property type="entry name" value="Calcium-dependent phosphotriesterase"/>
    <property type="match status" value="4"/>
</dbReference>
<evidence type="ECO:0000256" key="4">
    <source>
        <dbReference type="SAM" id="Coils"/>
    </source>
</evidence>
<evidence type="ECO:0000313" key="7">
    <source>
        <dbReference type="EMBL" id="UXI66837.1"/>
    </source>
</evidence>
<proteinExistence type="predicted"/>
<feature type="domain" description="PAC" evidence="6">
    <location>
        <begin position="914"/>
        <end position="967"/>
    </location>
</feature>
<dbReference type="EMBL" id="CP104694">
    <property type="protein sequence ID" value="UXI66837.1"/>
    <property type="molecule type" value="Genomic_DNA"/>
</dbReference>
<dbReference type="SUPFAM" id="SSF55785">
    <property type="entry name" value="PYP-like sensor domain (PAS domain)"/>
    <property type="match status" value="1"/>
</dbReference>
<dbReference type="Proteomes" id="UP001064632">
    <property type="component" value="Chromosome"/>
</dbReference>
<dbReference type="SUPFAM" id="SSF55874">
    <property type="entry name" value="ATPase domain of HSP90 chaperone/DNA topoisomerase II/histidine kinase"/>
    <property type="match status" value="1"/>
</dbReference>
<dbReference type="SMART" id="SM00387">
    <property type="entry name" value="HATPase_c"/>
    <property type="match status" value="1"/>
</dbReference>
<keyword evidence="7" id="KW-0067">ATP-binding</keyword>
<dbReference type="InterPro" id="IPR013783">
    <property type="entry name" value="Ig-like_fold"/>
</dbReference>
<dbReference type="InterPro" id="IPR000014">
    <property type="entry name" value="PAS"/>
</dbReference>
<accession>A0ABY6BG43</accession>
<comment type="catalytic activity">
    <reaction evidence="1">
        <text>ATP + protein L-histidine = ADP + protein N-phospho-L-histidine.</text>
        <dbReference type="EC" id="2.7.13.3"/>
    </reaction>
</comment>
<dbReference type="Gene3D" id="2.130.10.10">
    <property type="entry name" value="YVTN repeat-like/Quinoprotein amine dehydrogenase"/>
    <property type="match status" value="3"/>
</dbReference>
<dbReference type="PANTHER" id="PTHR43547">
    <property type="entry name" value="TWO-COMPONENT HISTIDINE KINASE"/>
    <property type="match status" value="1"/>
</dbReference>
<keyword evidence="3" id="KW-0597">Phosphoprotein</keyword>
<dbReference type="Pfam" id="PF08447">
    <property type="entry name" value="PAS_3"/>
    <property type="match status" value="1"/>
</dbReference>
<dbReference type="EC" id="2.7.13.3" evidence="2"/>
<dbReference type="InterPro" id="IPR013655">
    <property type="entry name" value="PAS_fold_3"/>
</dbReference>
<keyword evidence="8" id="KW-1185">Reference proteome</keyword>
<feature type="domain" description="Histidine kinase" evidence="5">
    <location>
        <begin position="1019"/>
        <end position="1250"/>
    </location>
</feature>
<evidence type="ECO:0000259" key="6">
    <source>
        <dbReference type="PROSITE" id="PS50113"/>
    </source>
</evidence>
<dbReference type="InterPro" id="IPR003594">
    <property type="entry name" value="HATPase_dom"/>
</dbReference>
<dbReference type="PROSITE" id="PS50113">
    <property type="entry name" value="PAC"/>
    <property type="match status" value="1"/>
</dbReference>
<name>A0ABY6BG43_9GAMM</name>
<protein>
    <recommendedName>
        <fullName evidence="2">histidine kinase</fullName>
        <ecNumber evidence="2">2.7.13.3</ecNumber>
    </recommendedName>
</protein>
<keyword evidence="7" id="KW-0547">Nucleotide-binding</keyword>
<keyword evidence="4" id="KW-0175">Coiled coil</keyword>
<dbReference type="InterPro" id="IPR036890">
    <property type="entry name" value="HATPase_C_sf"/>
</dbReference>
<dbReference type="SMART" id="SM00388">
    <property type="entry name" value="HisKA"/>
    <property type="match status" value="1"/>
</dbReference>
<dbReference type="InterPro" id="IPR003661">
    <property type="entry name" value="HisK_dim/P_dom"/>
</dbReference>
<evidence type="ECO:0000313" key="8">
    <source>
        <dbReference type="Proteomes" id="UP001064632"/>
    </source>
</evidence>
<dbReference type="PROSITE" id="PS50109">
    <property type="entry name" value="HIS_KIN"/>
    <property type="match status" value="1"/>
</dbReference>
<feature type="coiled-coil region" evidence="4">
    <location>
        <begin position="955"/>
        <end position="1010"/>
    </location>
</feature>
<sequence>MRAVFALVAICFSGSGDAQDYGVERVRFRHLGVKQGLSQATVLSITQDKDGFVWAGTQDGLNRYDGYGFRVYKHDRSDPYSLPDNNVRRVLADARGRIWAATQNSGIGLYDPTLDRFTRLSADPTVPGSLIARGIGAIAQDPSGTVWVATLHGGLQRFDEATQRFETSRCTGSPLRMIYTIGARRSDLILGTEEGLWRCDPATGAMEQWRFGDVALDGQPQTIQVGPDDSVWIVVAYSGIYGFNARGEPHTRIDRNGDPAVDTSSARGLLLDRDGKLWFGSELHGLSRFDPVTQRLENFRHRPGREYSLSHNRAFSLFQDRDGLIWIGTWGNGLNVLDQRTMAFEHWYPGSGPQALPGTGVSAIYGDADGSYWVGSLQDGGLSHFHPERGVLENYATDPTKPDSLNANFINAIARGPDGSLWVGTSGAGLARQRPGEKKLEVYRHDKSRPGSLVDDIVQTLYFDRTGTLWVSTSSGLDALCPDCTEFRHYAHRDDDPDSLGGLGVSCVLETRSGEFWVGLRRNGLDRLDRATGRAEHFVPVAGEGDSLSSLGITALLEDRQGQIWIGTQGGGLNRMRRDGGKIRFAAITTRDGLAADAIGDLAEDARGRLWMSTTVGISRYDPSTGAIRNIGGTGGAFENGYFIGAGGRDGQGRIFFGGPAGVTLFNPAEVDEIPAPQPVLTDLRLFNAPVKLRWRDPGSPLVQPVWKGGEIALGYRQSMVSIDFGVPTAADPPGVQYAYRLEPHDQDWIETDASRRTATYTALAPGRYRFLVRARNAGGAWGPQQAELSLRTEPPPWLSWPARAGYLTIAAVIALLWWRRRAEIARRREQAQEFLRKSEERLKLALWGSGGELWDVHLPTGVMHRENRLEGVAASHEADHQTLDSYAPFVHPDDLPLFRDALVRHLKGDADAFVVSYRTYDRDHRWVWVLTRGRVVERDAEGRAVRIAGTTHDISALKNAEEALRRLNEELELRVERRTADLRTANVELRNALDRLTLTQRQLLEAEKLASLGSLVAGIAHEINTPLGIGVTAASHLSEEVTRLSREIAGGTLKRSDLDRFHHSALESAELILRNLQRADRLVKSFKQVAVDQSNEDRRIIGLGVCINEILTTLGPTLKKTPHKVVVDCPVEVVCETAPGALYQIFTNLVMNSLLHGFTVDKPGTVRIHVRREADEIAIDYSDDGVGMDETTCARMFDPFFTTRRGQGGSGLGMHIVYNLVTQALGGTIRVTSAPGRGILVAIRFPGARHGG</sequence>
<dbReference type="InterPro" id="IPR000700">
    <property type="entry name" value="PAS-assoc_C"/>
</dbReference>
<dbReference type="SUPFAM" id="SSF49265">
    <property type="entry name" value="Fibronectin type III"/>
    <property type="match status" value="1"/>
</dbReference>
<evidence type="ECO:0000259" key="5">
    <source>
        <dbReference type="PROSITE" id="PS50109"/>
    </source>
</evidence>
<dbReference type="Gene3D" id="1.10.287.130">
    <property type="match status" value="1"/>
</dbReference>
<evidence type="ECO:0000256" key="1">
    <source>
        <dbReference type="ARBA" id="ARBA00000085"/>
    </source>
</evidence>
<dbReference type="Gene3D" id="2.60.40.10">
    <property type="entry name" value="Immunoglobulins"/>
    <property type="match status" value="1"/>
</dbReference>
<evidence type="ECO:0000256" key="3">
    <source>
        <dbReference type="ARBA" id="ARBA00022553"/>
    </source>
</evidence>
<dbReference type="GO" id="GO:0005524">
    <property type="term" value="F:ATP binding"/>
    <property type="evidence" value="ECO:0007669"/>
    <property type="project" value="UniProtKB-KW"/>
</dbReference>
<dbReference type="InterPro" id="IPR036116">
    <property type="entry name" value="FN3_sf"/>
</dbReference>
<dbReference type="RefSeq" id="WP_261693817.1">
    <property type="nucleotide sequence ID" value="NZ_CP104694.1"/>
</dbReference>
<dbReference type="CDD" id="cd00130">
    <property type="entry name" value="PAS"/>
    <property type="match status" value="1"/>
</dbReference>
<dbReference type="SUPFAM" id="SSF47384">
    <property type="entry name" value="Homodimeric domain of signal transducing histidine kinase"/>
    <property type="match status" value="1"/>
</dbReference>
<dbReference type="InterPro" id="IPR011123">
    <property type="entry name" value="Y_Y_Y"/>
</dbReference>
<gene>
    <name evidence="7" type="ORF">N4264_19065</name>
</gene>
<dbReference type="InterPro" id="IPR036097">
    <property type="entry name" value="HisK_dim/P_sf"/>
</dbReference>
<dbReference type="InterPro" id="IPR004358">
    <property type="entry name" value="Sig_transdc_His_kin-like_C"/>
</dbReference>